<comment type="subunit">
    <text evidence="2">Homodimer. Interacts with LigD.</text>
</comment>
<keyword evidence="2" id="KW-0234">DNA repair</keyword>
<keyword evidence="2" id="KW-0233">DNA recombination</keyword>
<protein>
    <recommendedName>
        <fullName evidence="2">Non-homologous end joining protein Ku</fullName>
    </recommendedName>
</protein>
<dbReference type="InterPro" id="IPR016194">
    <property type="entry name" value="SPOC-like_C_dom_sf"/>
</dbReference>
<accession>A0A3D8Y7Z2</accession>
<dbReference type="PIRSF" id="PIRSF006493">
    <property type="entry name" value="Prok_Ku"/>
    <property type="match status" value="1"/>
</dbReference>
<dbReference type="PANTHER" id="PTHR41251">
    <property type="entry name" value="NON-HOMOLOGOUS END JOINING PROTEIN KU"/>
    <property type="match status" value="1"/>
</dbReference>
<dbReference type="AlphaFoldDB" id="A0A3D8Y7Z2"/>
<dbReference type="Gene3D" id="2.40.290.10">
    <property type="match status" value="1"/>
</dbReference>
<gene>
    <name evidence="2" type="primary">ku</name>
    <name evidence="4" type="ORF">DSL64_20815</name>
</gene>
<dbReference type="GO" id="GO:0006310">
    <property type="term" value="P:DNA recombination"/>
    <property type="evidence" value="ECO:0007669"/>
    <property type="project" value="UniProtKB-KW"/>
</dbReference>
<dbReference type="SMART" id="SM00559">
    <property type="entry name" value="Ku78"/>
    <property type="match status" value="1"/>
</dbReference>
<dbReference type="PANTHER" id="PTHR41251:SF1">
    <property type="entry name" value="NON-HOMOLOGOUS END JOINING PROTEIN KU"/>
    <property type="match status" value="1"/>
</dbReference>
<organism evidence="4 5">
    <name type="scientific">Dyadobacter luteus</name>
    <dbReference type="NCBI Taxonomy" id="2259619"/>
    <lineage>
        <taxon>Bacteria</taxon>
        <taxon>Pseudomonadati</taxon>
        <taxon>Bacteroidota</taxon>
        <taxon>Cytophagia</taxon>
        <taxon>Cytophagales</taxon>
        <taxon>Spirosomataceae</taxon>
        <taxon>Dyadobacter</taxon>
    </lineage>
</organism>
<evidence type="ECO:0000259" key="3">
    <source>
        <dbReference type="SMART" id="SM00559"/>
    </source>
</evidence>
<keyword evidence="1 2" id="KW-0238">DNA-binding</keyword>
<dbReference type="GO" id="GO:0006303">
    <property type="term" value="P:double-strand break repair via nonhomologous end joining"/>
    <property type="evidence" value="ECO:0007669"/>
    <property type="project" value="UniProtKB-UniRule"/>
</dbReference>
<dbReference type="Pfam" id="PF02735">
    <property type="entry name" value="Ku"/>
    <property type="match status" value="1"/>
</dbReference>
<dbReference type="Proteomes" id="UP000256373">
    <property type="component" value="Unassembled WGS sequence"/>
</dbReference>
<dbReference type="InterPro" id="IPR009187">
    <property type="entry name" value="Prok_Ku"/>
</dbReference>
<dbReference type="HAMAP" id="MF_01875">
    <property type="entry name" value="Prokaryotic_Ku"/>
    <property type="match status" value="1"/>
</dbReference>
<evidence type="ECO:0000256" key="1">
    <source>
        <dbReference type="ARBA" id="ARBA00023125"/>
    </source>
</evidence>
<dbReference type="CDD" id="cd00789">
    <property type="entry name" value="KU_like"/>
    <property type="match status" value="1"/>
</dbReference>
<evidence type="ECO:0000313" key="4">
    <source>
        <dbReference type="EMBL" id="REA58530.1"/>
    </source>
</evidence>
<comment type="function">
    <text evidence="2">With LigD forms a non-homologous end joining (NHEJ) DNA repair enzyme, which repairs dsDNA breaks with reduced fidelity. Binds linear dsDNA with 5'- and 3'- overhangs but not closed circular dsDNA nor ssDNA. Recruits and stimulates the ligase activity of LigD.</text>
</comment>
<dbReference type="EMBL" id="QNUL01000020">
    <property type="protein sequence ID" value="REA58530.1"/>
    <property type="molecule type" value="Genomic_DNA"/>
</dbReference>
<dbReference type="NCBIfam" id="TIGR02772">
    <property type="entry name" value="Ku_bact"/>
    <property type="match status" value="1"/>
</dbReference>
<dbReference type="RefSeq" id="WP_115832864.1">
    <property type="nucleotide sequence ID" value="NZ_QNUL01000020.1"/>
</dbReference>
<dbReference type="InterPro" id="IPR006164">
    <property type="entry name" value="DNA_bd_Ku70/Ku80"/>
</dbReference>
<feature type="domain" description="Ku" evidence="3">
    <location>
        <begin position="52"/>
        <end position="181"/>
    </location>
</feature>
<evidence type="ECO:0000313" key="5">
    <source>
        <dbReference type="Proteomes" id="UP000256373"/>
    </source>
</evidence>
<keyword evidence="2" id="KW-0227">DNA damage</keyword>
<dbReference type="SUPFAM" id="SSF100939">
    <property type="entry name" value="SPOC domain-like"/>
    <property type="match status" value="1"/>
</dbReference>
<reference evidence="4 5" key="1">
    <citation type="submission" date="2018-07" db="EMBL/GenBank/DDBJ databases">
        <title>Dyadobacter roseus sp. nov., isolated from rose rhizosphere soil.</title>
        <authorList>
            <person name="Chen L."/>
        </authorList>
    </citation>
    <scope>NUCLEOTIDE SEQUENCE [LARGE SCALE GENOMIC DNA]</scope>
    <source>
        <strain evidence="4 5">RS19</strain>
    </source>
</reference>
<dbReference type="GO" id="GO:0003690">
    <property type="term" value="F:double-stranded DNA binding"/>
    <property type="evidence" value="ECO:0007669"/>
    <property type="project" value="UniProtKB-UniRule"/>
</dbReference>
<proteinExistence type="inferred from homology"/>
<name>A0A3D8Y7Z2_9BACT</name>
<dbReference type="OrthoDB" id="9795084at2"/>
<keyword evidence="5" id="KW-1185">Reference proteome</keyword>
<comment type="caution">
    <text evidence="4">The sequence shown here is derived from an EMBL/GenBank/DDBJ whole genome shotgun (WGS) entry which is preliminary data.</text>
</comment>
<comment type="similarity">
    <text evidence="2">Belongs to the prokaryotic Ku family.</text>
</comment>
<sequence>MRAIWSGAIGFGLVNIPVKLFSAVQASELDLDMLDKKDNANIRFQRVNASTGKEVKWENIVKGYKIDDKYVVLEDADFEKASPEKSKLIEISEFVDEKEIDSIYYETPYYLQPEKSGGKPYGLLRDALKKTGKVGLGTYVLRNRESLVIIKPQNDLLILNKIRFQDEIRDTDDLNIPSVKIKPAEMNMAVQLIESLTTDFDIASYKDTYNEKLLKLIMAKAKGKKVSAPKMEVVHSKSRDLMAQLKESLNSSKRKAS</sequence>
<evidence type="ECO:0000256" key="2">
    <source>
        <dbReference type="HAMAP-Rule" id="MF_01875"/>
    </source>
</evidence>